<proteinExistence type="predicted"/>
<dbReference type="OrthoDB" id="996514at2"/>
<evidence type="ECO:0000259" key="2">
    <source>
        <dbReference type="Pfam" id="PF13568"/>
    </source>
</evidence>
<organism evidence="3 4">
    <name type="scientific">Dysgonomonas capnocytophagoides</name>
    <dbReference type="NCBI Taxonomy" id="45254"/>
    <lineage>
        <taxon>Bacteria</taxon>
        <taxon>Pseudomonadati</taxon>
        <taxon>Bacteroidota</taxon>
        <taxon>Bacteroidia</taxon>
        <taxon>Bacteroidales</taxon>
        <taxon>Dysgonomonadaceae</taxon>
        <taxon>Dysgonomonas</taxon>
    </lineage>
</organism>
<feature type="chain" id="PRO_5021433644" evidence="1">
    <location>
        <begin position="24"/>
        <end position="265"/>
    </location>
</feature>
<evidence type="ECO:0000313" key="3">
    <source>
        <dbReference type="EMBL" id="TFD96165.1"/>
    </source>
</evidence>
<protein>
    <submittedName>
        <fullName evidence="3">PorT family protein</fullName>
    </submittedName>
</protein>
<reference evidence="3 4" key="1">
    <citation type="submission" date="2019-03" db="EMBL/GenBank/DDBJ databases">
        <title>San Antonio Military Medical Center submission to MRSN (WRAIR), pending publication.</title>
        <authorList>
            <person name="Blyth D.M."/>
            <person name="Mccarthy S.L."/>
            <person name="Schall S.E."/>
            <person name="Stam J.A."/>
            <person name="Ong A.C."/>
            <person name="Mcgann P.T."/>
        </authorList>
    </citation>
    <scope>NUCLEOTIDE SEQUENCE [LARGE SCALE GENOMIC DNA]</scope>
    <source>
        <strain evidence="3 4">MRSN571793</strain>
    </source>
</reference>
<accession>A0A4Y8L0F7</accession>
<gene>
    <name evidence="3" type="ORF">E2605_11270</name>
</gene>
<dbReference type="InterPro" id="IPR025665">
    <property type="entry name" value="Beta-barrel_OMP_2"/>
</dbReference>
<feature type="domain" description="Outer membrane protein beta-barrel" evidence="2">
    <location>
        <begin position="23"/>
        <end position="222"/>
    </location>
</feature>
<dbReference type="Pfam" id="PF13568">
    <property type="entry name" value="OMP_b-brl_2"/>
    <property type="match status" value="1"/>
</dbReference>
<dbReference type="AlphaFoldDB" id="A0A4Y8L0F7"/>
<dbReference type="STRING" id="1121485.GCA_000426485_00596"/>
<comment type="caution">
    <text evidence="3">The sequence shown here is derived from an EMBL/GenBank/DDBJ whole genome shotgun (WGS) entry which is preliminary data.</text>
</comment>
<sequence>MMKISTLLAVAGISIASTQIADAQTNESPWTFGVKAGANIANTSSKNESGRIGFNVGGTVEYKLSDRFFLQSGLEFTSKGSKLKEQSFNFSLPYFDSGELTSIDDLDYVTYTGKAKASQNLMFLQIPLTIGYRLPLAEDINLTFNIGGYAGYGIAARSKYKINGTLKYPDGKTESVNTETTYKKYKETGLERFDYGLLGGIGIEYKRFSFNVNYELGLRNLDKSSGTYLNYGYSSGYNNQSTGVTAYEVPKWKNRNVSLSVGYKF</sequence>
<evidence type="ECO:0000313" key="4">
    <source>
        <dbReference type="Proteomes" id="UP000297861"/>
    </source>
</evidence>
<evidence type="ECO:0000256" key="1">
    <source>
        <dbReference type="SAM" id="SignalP"/>
    </source>
</evidence>
<dbReference type="EMBL" id="SOML01000006">
    <property type="protein sequence ID" value="TFD96165.1"/>
    <property type="molecule type" value="Genomic_DNA"/>
</dbReference>
<dbReference type="Proteomes" id="UP000297861">
    <property type="component" value="Unassembled WGS sequence"/>
</dbReference>
<name>A0A4Y8L0F7_9BACT</name>
<feature type="signal peptide" evidence="1">
    <location>
        <begin position="1"/>
        <end position="23"/>
    </location>
</feature>
<keyword evidence="1" id="KW-0732">Signal</keyword>
<dbReference type="RefSeq" id="WP_035332303.1">
    <property type="nucleotide sequence ID" value="NZ_AP028867.1"/>
</dbReference>
<keyword evidence="4" id="KW-1185">Reference proteome</keyword>